<feature type="transmembrane region" description="Helical" evidence="2">
    <location>
        <begin position="109"/>
        <end position="130"/>
    </location>
</feature>
<keyword evidence="5" id="KW-1185">Reference proteome</keyword>
<feature type="domain" description="DUF7144" evidence="3">
    <location>
        <begin position="16"/>
        <end position="129"/>
    </location>
</feature>
<sequence length="262" mass="27416">MAETGTTRRAGAWSGWITFAAVLLTVLGVLNILEGLVALIRNQVTFIDGDSLVVVDLTGLGVVMVIFGALLTLCGIGLFTGNPVARIAAIVIVALHALTQIGSLGAYPVWSLLMIALDVVVLYALTVHWAPRELETPVPAPPMGGVHRADRDQQAREAAGFPMNQPRPGAHAAPSDVPEKSAQEATSAEYAEYQGQRRSDYQSSYEQQPGSYPQGYQQGAHQQAESTQGQTGPNAGPYPPGRGTNSPAHSSAPTSGHGAGAI</sequence>
<gene>
    <name evidence="4" type="ORF">GCM10022255_022860</name>
</gene>
<feature type="transmembrane region" description="Helical" evidence="2">
    <location>
        <begin position="16"/>
        <end position="40"/>
    </location>
</feature>
<evidence type="ECO:0000259" key="3">
    <source>
        <dbReference type="Pfam" id="PF23636"/>
    </source>
</evidence>
<accession>A0ABP8D4S0</accession>
<organism evidence="4 5">
    <name type="scientific">Dactylosporangium darangshiense</name>
    <dbReference type="NCBI Taxonomy" id="579108"/>
    <lineage>
        <taxon>Bacteria</taxon>
        <taxon>Bacillati</taxon>
        <taxon>Actinomycetota</taxon>
        <taxon>Actinomycetes</taxon>
        <taxon>Micromonosporales</taxon>
        <taxon>Micromonosporaceae</taxon>
        <taxon>Dactylosporangium</taxon>
    </lineage>
</organism>
<evidence type="ECO:0000256" key="2">
    <source>
        <dbReference type="SAM" id="Phobius"/>
    </source>
</evidence>
<keyword evidence="2" id="KW-0472">Membrane</keyword>
<evidence type="ECO:0000313" key="5">
    <source>
        <dbReference type="Proteomes" id="UP001500620"/>
    </source>
</evidence>
<comment type="caution">
    <text evidence="4">The sequence shown here is derived from an EMBL/GenBank/DDBJ whole genome shotgun (WGS) entry which is preliminary data.</text>
</comment>
<protein>
    <recommendedName>
        <fullName evidence="3">DUF7144 domain-containing protein</fullName>
    </recommendedName>
</protein>
<keyword evidence="2" id="KW-0812">Transmembrane</keyword>
<feature type="compositionally biased region" description="Polar residues" evidence="1">
    <location>
        <begin position="243"/>
        <end position="254"/>
    </location>
</feature>
<dbReference type="Pfam" id="PF23636">
    <property type="entry name" value="DUF7144"/>
    <property type="match status" value="1"/>
</dbReference>
<dbReference type="InterPro" id="IPR055568">
    <property type="entry name" value="DUF7144"/>
</dbReference>
<evidence type="ECO:0000256" key="1">
    <source>
        <dbReference type="SAM" id="MobiDB-lite"/>
    </source>
</evidence>
<feature type="compositionally biased region" description="Polar residues" evidence="1">
    <location>
        <begin position="220"/>
        <end position="233"/>
    </location>
</feature>
<dbReference type="Proteomes" id="UP001500620">
    <property type="component" value="Unassembled WGS sequence"/>
</dbReference>
<name>A0ABP8D4S0_9ACTN</name>
<dbReference type="RefSeq" id="WP_345124201.1">
    <property type="nucleotide sequence ID" value="NZ_BAABAT010000004.1"/>
</dbReference>
<feature type="region of interest" description="Disordered" evidence="1">
    <location>
        <begin position="160"/>
        <end position="262"/>
    </location>
</feature>
<keyword evidence="2" id="KW-1133">Transmembrane helix</keyword>
<feature type="compositionally biased region" description="Low complexity" evidence="1">
    <location>
        <begin position="207"/>
        <end position="219"/>
    </location>
</feature>
<reference evidence="5" key="1">
    <citation type="journal article" date="2019" name="Int. J. Syst. Evol. Microbiol.">
        <title>The Global Catalogue of Microorganisms (GCM) 10K type strain sequencing project: providing services to taxonomists for standard genome sequencing and annotation.</title>
        <authorList>
            <consortium name="The Broad Institute Genomics Platform"/>
            <consortium name="The Broad Institute Genome Sequencing Center for Infectious Disease"/>
            <person name="Wu L."/>
            <person name="Ma J."/>
        </authorList>
    </citation>
    <scope>NUCLEOTIDE SEQUENCE [LARGE SCALE GENOMIC DNA]</scope>
    <source>
        <strain evidence="5">JCM 17441</strain>
    </source>
</reference>
<evidence type="ECO:0000313" key="4">
    <source>
        <dbReference type="EMBL" id="GAA4247345.1"/>
    </source>
</evidence>
<feature type="transmembrane region" description="Helical" evidence="2">
    <location>
        <begin position="52"/>
        <end position="78"/>
    </location>
</feature>
<feature type="transmembrane region" description="Helical" evidence="2">
    <location>
        <begin position="84"/>
        <end position="102"/>
    </location>
</feature>
<proteinExistence type="predicted"/>
<dbReference type="EMBL" id="BAABAT010000004">
    <property type="protein sequence ID" value="GAA4247345.1"/>
    <property type="molecule type" value="Genomic_DNA"/>
</dbReference>